<evidence type="ECO:0000313" key="5">
    <source>
        <dbReference type="Proteomes" id="UP001203004"/>
    </source>
</evidence>
<evidence type="ECO:0000313" key="4">
    <source>
        <dbReference type="EMBL" id="MCL1631653.1"/>
    </source>
</evidence>
<dbReference type="InterPro" id="IPR000182">
    <property type="entry name" value="GNAT_dom"/>
</dbReference>
<accession>A0ABT0M9V6</accession>
<keyword evidence="2" id="KW-0012">Acyltransferase</keyword>
<dbReference type="Pfam" id="PF00583">
    <property type="entry name" value="Acetyltransf_1"/>
    <property type="match status" value="1"/>
</dbReference>
<keyword evidence="1" id="KW-0808">Transferase</keyword>
<organism evidence="4 5">
    <name type="scientific">Sporolactobacillus mangiferae</name>
    <dbReference type="NCBI Taxonomy" id="2940498"/>
    <lineage>
        <taxon>Bacteria</taxon>
        <taxon>Bacillati</taxon>
        <taxon>Bacillota</taxon>
        <taxon>Bacilli</taxon>
        <taxon>Bacillales</taxon>
        <taxon>Sporolactobacillaceae</taxon>
        <taxon>Sporolactobacillus</taxon>
    </lineage>
</organism>
<dbReference type="SUPFAM" id="SSF55729">
    <property type="entry name" value="Acyl-CoA N-acyltransferases (Nat)"/>
    <property type="match status" value="1"/>
</dbReference>
<dbReference type="PROSITE" id="PS51186">
    <property type="entry name" value="GNAT"/>
    <property type="match status" value="1"/>
</dbReference>
<comment type="caution">
    <text evidence="4">The sequence shown here is derived from an EMBL/GenBank/DDBJ whole genome shotgun (WGS) entry which is preliminary data.</text>
</comment>
<keyword evidence="5" id="KW-1185">Reference proteome</keyword>
<dbReference type="InterPro" id="IPR016181">
    <property type="entry name" value="Acyl_CoA_acyltransferase"/>
</dbReference>
<gene>
    <name evidence="4" type="ORF">M3N64_06785</name>
</gene>
<dbReference type="Gene3D" id="3.40.630.30">
    <property type="match status" value="1"/>
</dbReference>
<proteinExistence type="predicted"/>
<reference evidence="4 5" key="1">
    <citation type="submission" date="2022-05" db="EMBL/GenBank/DDBJ databases">
        <title>Sporolactobacillus sp nov CPB3-1, isolated from tree bark (Mangifera indica L.).</title>
        <authorList>
            <person name="Phuengjayaem S."/>
            <person name="Tanasupawat S."/>
        </authorList>
    </citation>
    <scope>NUCLEOTIDE SEQUENCE [LARGE SCALE GENOMIC DNA]</scope>
    <source>
        <strain evidence="4 5">CPB3-1</strain>
    </source>
</reference>
<evidence type="ECO:0000256" key="2">
    <source>
        <dbReference type="ARBA" id="ARBA00023315"/>
    </source>
</evidence>
<dbReference type="RefSeq" id="WP_249100059.1">
    <property type="nucleotide sequence ID" value="NZ_JAMAST010000005.1"/>
</dbReference>
<dbReference type="PANTHER" id="PTHR43877:SF2">
    <property type="entry name" value="AMINOALKYLPHOSPHONATE N-ACETYLTRANSFERASE-RELATED"/>
    <property type="match status" value="1"/>
</dbReference>
<dbReference type="EMBL" id="JAMAST010000005">
    <property type="protein sequence ID" value="MCL1631653.1"/>
    <property type="molecule type" value="Genomic_DNA"/>
</dbReference>
<feature type="domain" description="N-acetyltransferase" evidence="3">
    <location>
        <begin position="1"/>
        <end position="140"/>
    </location>
</feature>
<dbReference type="PANTHER" id="PTHR43877">
    <property type="entry name" value="AMINOALKYLPHOSPHONATE N-ACETYLTRANSFERASE-RELATED-RELATED"/>
    <property type="match status" value="1"/>
</dbReference>
<sequence length="140" mass="16507">MIRFAQKEDVRKLADLCGQLGYVATEREIGERLQYIMKDTTHAVFVYENTEKELRGWVHIFGRYTLEGVFAEIGGLVVDSRFRKQGIGRKLMERCAEWAREHKYPRIRVRSGESRTGAHKFYNEIGYKTVKWQKIFDLSL</sequence>
<evidence type="ECO:0000259" key="3">
    <source>
        <dbReference type="PROSITE" id="PS51186"/>
    </source>
</evidence>
<dbReference type="Proteomes" id="UP001203004">
    <property type="component" value="Unassembled WGS sequence"/>
</dbReference>
<protein>
    <submittedName>
        <fullName evidence="4">GNAT family N-acetyltransferase</fullName>
    </submittedName>
</protein>
<dbReference type="InterPro" id="IPR050832">
    <property type="entry name" value="Bact_Acetyltransf"/>
</dbReference>
<name>A0ABT0M9V6_9BACL</name>
<dbReference type="CDD" id="cd04301">
    <property type="entry name" value="NAT_SF"/>
    <property type="match status" value="1"/>
</dbReference>
<evidence type="ECO:0000256" key="1">
    <source>
        <dbReference type="ARBA" id="ARBA00022679"/>
    </source>
</evidence>